<dbReference type="EMBL" id="JARBDR010000751">
    <property type="protein sequence ID" value="KAJ8307706.1"/>
    <property type="molecule type" value="Genomic_DNA"/>
</dbReference>
<feature type="region of interest" description="Disordered" evidence="1">
    <location>
        <begin position="234"/>
        <end position="360"/>
    </location>
</feature>
<dbReference type="InterPro" id="IPR016186">
    <property type="entry name" value="C-type_lectin-like/link_sf"/>
</dbReference>
<name>A0ABQ9EUT9_TEGGR</name>
<evidence type="ECO:0000256" key="1">
    <source>
        <dbReference type="SAM" id="MobiDB-lite"/>
    </source>
</evidence>
<dbReference type="InterPro" id="IPR001304">
    <property type="entry name" value="C-type_lectin-like"/>
</dbReference>
<evidence type="ECO:0000256" key="2">
    <source>
        <dbReference type="SAM" id="Phobius"/>
    </source>
</evidence>
<feature type="compositionally biased region" description="Polar residues" evidence="1">
    <location>
        <begin position="283"/>
        <end position="306"/>
    </location>
</feature>
<dbReference type="SUPFAM" id="SSF56436">
    <property type="entry name" value="C-type lectin-like"/>
    <property type="match status" value="1"/>
</dbReference>
<evidence type="ECO:0000313" key="4">
    <source>
        <dbReference type="EMBL" id="KAJ8307706.1"/>
    </source>
</evidence>
<gene>
    <name evidence="4" type="ORF">KUTeg_014742</name>
</gene>
<dbReference type="SMART" id="SM00034">
    <property type="entry name" value="CLECT"/>
    <property type="match status" value="1"/>
</dbReference>
<keyword evidence="2" id="KW-0472">Membrane</keyword>
<feature type="compositionally biased region" description="Polar residues" evidence="1">
    <location>
        <begin position="330"/>
        <end position="358"/>
    </location>
</feature>
<dbReference type="InterPro" id="IPR016187">
    <property type="entry name" value="CTDL_fold"/>
</dbReference>
<feature type="compositionally biased region" description="Low complexity" evidence="1">
    <location>
        <begin position="234"/>
        <end position="247"/>
    </location>
</feature>
<dbReference type="Pfam" id="PF00059">
    <property type="entry name" value="Lectin_C"/>
    <property type="match status" value="1"/>
</dbReference>
<comment type="caution">
    <text evidence="4">The sequence shown here is derived from an EMBL/GenBank/DDBJ whole genome shotgun (WGS) entry which is preliminary data.</text>
</comment>
<organism evidence="4 5">
    <name type="scientific">Tegillarca granosa</name>
    <name type="common">Malaysian cockle</name>
    <name type="synonym">Anadara granosa</name>
    <dbReference type="NCBI Taxonomy" id="220873"/>
    <lineage>
        <taxon>Eukaryota</taxon>
        <taxon>Metazoa</taxon>
        <taxon>Spiralia</taxon>
        <taxon>Lophotrochozoa</taxon>
        <taxon>Mollusca</taxon>
        <taxon>Bivalvia</taxon>
        <taxon>Autobranchia</taxon>
        <taxon>Pteriomorphia</taxon>
        <taxon>Arcoida</taxon>
        <taxon>Arcoidea</taxon>
        <taxon>Arcidae</taxon>
        <taxon>Tegillarca</taxon>
    </lineage>
</organism>
<evidence type="ECO:0000259" key="3">
    <source>
        <dbReference type="PROSITE" id="PS50041"/>
    </source>
</evidence>
<reference evidence="4 5" key="1">
    <citation type="submission" date="2022-12" db="EMBL/GenBank/DDBJ databases">
        <title>Chromosome-level genome of Tegillarca granosa.</title>
        <authorList>
            <person name="Kim J."/>
        </authorList>
    </citation>
    <scope>NUCLEOTIDE SEQUENCE [LARGE SCALE GENOMIC DNA]</scope>
    <source>
        <strain evidence="4">Teg-2019</strain>
        <tissue evidence="4">Adductor muscle</tissue>
    </source>
</reference>
<dbReference type="Gene3D" id="3.10.100.10">
    <property type="entry name" value="Mannose-Binding Protein A, subunit A"/>
    <property type="match status" value="1"/>
</dbReference>
<sequence>MLPKVSSTRIKQRLTLFTNAKTWNEAKAVCESDGMRLLQIESQSKSITVDKNGDLWIGLHEVDESQPQIVQWTDCNATQYQDFASPPSAIPDNNFCYTLTSVGLNWKPIGCDTVLQFICEKDISLCDFDVSKPATGCSWSDKESANVAIAPCHGLCLDGVWADAKECWAIGFWDGYSGDDCWMFFSYDPDACVNNEYSSNPIVLYYKTCYINPTTTVAMETTRQDTSTTFIAETTSQDTSSTTTLHDTTLKRDTTTVGHETTSNSETTSQTISSTTTDTRTTMEGQATISIAETSPKDTSSITTFKDTSVQGDTSTTTVTTIEHDTTSVAETTSQDISSETTSQGISSTTSDTSIQVDTSTTTIRQETTVTTTSVETISTSVDKFTDETSSVGQVTSSSAQLETSSLISDSTILLPSSTSTTGFNNTECLCGTKQSLTMDELQALLNDLSIDKKQTSIHKRRFYSPTDERTSAKSIGYAGGIFLAISFGGIFLLDVQVLFKHFKLRFNQTRIQRRRNGNKNKRESVVKFDISGNEAC</sequence>
<feature type="domain" description="C-type lectin" evidence="3">
    <location>
        <begin position="16"/>
        <end position="120"/>
    </location>
</feature>
<dbReference type="CDD" id="cd00037">
    <property type="entry name" value="CLECT"/>
    <property type="match status" value="1"/>
</dbReference>
<dbReference type="PROSITE" id="PS50041">
    <property type="entry name" value="C_TYPE_LECTIN_2"/>
    <property type="match status" value="1"/>
</dbReference>
<protein>
    <recommendedName>
        <fullName evidence="3">C-type lectin domain-containing protein</fullName>
    </recommendedName>
</protein>
<dbReference type="Proteomes" id="UP001217089">
    <property type="component" value="Unassembled WGS sequence"/>
</dbReference>
<proteinExistence type="predicted"/>
<keyword evidence="2" id="KW-0812">Transmembrane</keyword>
<feature type="transmembrane region" description="Helical" evidence="2">
    <location>
        <begin position="476"/>
        <end position="500"/>
    </location>
</feature>
<feature type="compositionally biased region" description="Low complexity" evidence="1">
    <location>
        <begin position="261"/>
        <end position="282"/>
    </location>
</feature>
<keyword evidence="2" id="KW-1133">Transmembrane helix</keyword>
<evidence type="ECO:0000313" key="5">
    <source>
        <dbReference type="Proteomes" id="UP001217089"/>
    </source>
</evidence>
<keyword evidence="5" id="KW-1185">Reference proteome</keyword>
<feature type="compositionally biased region" description="Low complexity" evidence="1">
    <location>
        <begin position="307"/>
        <end position="321"/>
    </location>
</feature>
<accession>A0ABQ9EUT9</accession>